<evidence type="ECO:0000259" key="1">
    <source>
        <dbReference type="Pfam" id="PF22936"/>
    </source>
</evidence>
<sequence length="198" mass="22236">KALEIEKFKIARENKNTKCAYACNDAINVSCNSRLHLSYDLNDLNVFDDVSIRNSRVSKMPFRKKPHDSLNIVQICLWILDSECSKHMMGNRALLTNFVEKFLGTVHFGNDDCTAIAGYGDVVIGSMTMKNVFLCFEGLGHNLFIVGKFCNKGLAVTFRKSSCFVRTEDGFDLLTGDRSSNLYTIGLNNTSFKVLVCF</sequence>
<reference evidence="2" key="2">
    <citation type="submission" date="2022-01" db="EMBL/GenBank/DDBJ databases">
        <authorList>
            <person name="Yamashiro T."/>
            <person name="Shiraishi A."/>
            <person name="Satake H."/>
            <person name="Nakayama K."/>
        </authorList>
    </citation>
    <scope>NUCLEOTIDE SEQUENCE</scope>
</reference>
<organism evidence="2 3">
    <name type="scientific">Tanacetum coccineum</name>
    <dbReference type="NCBI Taxonomy" id="301880"/>
    <lineage>
        <taxon>Eukaryota</taxon>
        <taxon>Viridiplantae</taxon>
        <taxon>Streptophyta</taxon>
        <taxon>Embryophyta</taxon>
        <taxon>Tracheophyta</taxon>
        <taxon>Spermatophyta</taxon>
        <taxon>Magnoliopsida</taxon>
        <taxon>eudicotyledons</taxon>
        <taxon>Gunneridae</taxon>
        <taxon>Pentapetalae</taxon>
        <taxon>asterids</taxon>
        <taxon>campanulids</taxon>
        <taxon>Asterales</taxon>
        <taxon>Asteraceae</taxon>
        <taxon>Asteroideae</taxon>
        <taxon>Anthemideae</taxon>
        <taxon>Anthemidinae</taxon>
        <taxon>Tanacetum</taxon>
    </lineage>
</organism>
<dbReference type="Proteomes" id="UP001151760">
    <property type="component" value="Unassembled WGS sequence"/>
</dbReference>
<accession>A0ABQ5IHI3</accession>
<reference evidence="2" key="1">
    <citation type="journal article" date="2022" name="Int. J. Mol. Sci.">
        <title>Draft Genome of Tanacetum Coccineum: Genomic Comparison of Closely Related Tanacetum-Family Plants.</title>
        <authorList>
            <person name="Yamashiro T."/>
            <person name="Shiraishi A."/>
            <person name="Nakayama K."/>
            <person name="Satake H."/>
        </authorList>
    </citation>
    <scope>NUCLEOTIDE SEQUENCE</scope>
</reference>
<proteinExistence type="predicted"/>
<keyword evidence="3" id="KW-1185">Reference proteome</keyword>
<dbReference type="InterPro" id="IPR054722">
    <property type="entry name" value="PolX-like_BBD"/>
</dbReference>
<evidence type="ECO:0000313" key="3">
    <source>
        <dbReference type="Proteomes" id="UP001151760"/>
    </source>
</evidence>
<evidence type="ECO:0000313" key="2">
    <source>
        <dbReference type="EMBL" id="GJT98782.1"/>
    </source>
</evidence>
<name>A0ABQ5IHI3_9ASTR</name>
<comment type="caution">
    <text evidence="2">The sequence shown here is derived from an EMBL/GenBank/DDBJ whole genome shotgun (WGS) entry which is preliminary data.</text>
</comment>
<feature type="domain" description="Retrovirus-related Pol polyprotein from transposon TNT 1-94-like beta-barrel" evidence="1">
    <location>
        <begin position="78"/>
        <end position="153"/>
    </location>
</feature>
<dbReference type="EMBL" id="BQNB010020708">
    <property type="protein sequence ID" value="GJT98782.1"/>
    <property type="molecule type" value="Genomic_DNA"/>
</dbReference>
<feature type="non-terminal residue" evidence="2">
    <location>
        <position position="1"/>
    </location>
</feature>
<gene>
    <name evidence="2" type="ORF">Tco_1094300</name>
</gene>
<dbReference type="Pfam" id="PF22936">
    <property type="entry name" value="Pol_BBD"/>
    <property type="match status" value="1"/>
</dbReference>
<protein>
    <recommendedName>
        <fullName evidence="1">Retrovirus-related Pol polyprotein from transposon TNT 1-94-like beta-barrel domain-containing protein</fullName>
    </recommendedName>
</protein>